<accession>A0A7D5TCE3</accession>
<dbReference type="Gene3D" id="3.30.420.10">
    <property type="entry name" value="Ribonuclease H-like superfamily/Ribonuclease H"/>
    <property type="match status" value="1"/>
</dbReference>
<dbReference type="Proteomes" id="UP000509346">
    <property type="component" value="Chromosome"/>
</dbReference>
<evidence type="ECO:0000313" key="1">
    <source>
        <dbReference type="EMBL" id="QLH83013.1"/>
    </source>
</evidence>
<dbReference type="EMBL" id="CP058909">
    <property type="protein sequence ID" value="QLH83013.1"/>
    <property type="molecule type" value="Genomic_DNA"/>
</dbReference>
<dbReference type="InterPro" id="IPR012337">
    <property type="entry name" value="RNaseH-like_sf"/>
</dbReference>
<dbReference type="OrthoDB" id="318070at2157"/>
<reference evidence="1 2" key="1">
    <citation type="submission" date="2020-07" db="EMBL/GenBank/DDBJ databases">
        <title>Halosimplex litoreum sp. nov. and Halosimplex rubrum sp. nov., isolated from different salt environments.</title>
        <authorList>
            <person name="Cui H."/>
        </authorList>
    </citation>
    <scope>NUCLEOTIDE SEQUENCE [LARGE SCALE GENOMIC DNA]</scope>
    <source>
        <strain evidence="1 2">R2</strain>
    </source>
</reference>
<dbReference type="AlphaFoldDB" id="A0A7D5TCE3"/>
<protein>
    <submittedName>
        <fullName evidence="1">Uncharacterized protein</fullName>
    </submittedName>
</protein>
<gene>
    <name evidence="1" type="ORF">HZS54_15880</name>
</gene>
<dbReference type="GO" id="GO:0003676">
    <property type="term" value="F:nucleic acid binding"/>
    <property type="evidence" value="ECO:0007669"/>
    <property type="project" value="InterPro"/>
</dbReference>
<sequence length="224" mass="24680">MTDTLEHVAFDIETTGLDAADEVTVVGFELELGCRVFYQTGGRDTDRADVVTAVQERTETRVEVSAHDSERGLLEAVSGFVGERFRSADVLLVGYNGETWHGGFDLPFLRTRYAACDVAWPFEELPYADLLPIIRDLFNTTVDGDEVADLDAAYEILCGGAAGAVDPFDESGEAVTAFEEERFEAVILHNVADIRRTGALSRLSQRYCSKSDFQLKSLTPTIHD</sequence>
<dbReference type="KEGG" id="hpel:HZS54_15880"/>
<name>A0A7D5TCE3_9EURY</name>
<dbReference type="GeneID" id="56084099"/>
<dbReference type="RefSeq" id="WP_179918071.1">
    <property type="nucleotide sequence ID" value="NZ_CP058909.1"/>
</dbReference>
<organism evidence="1 2">
    <name type="scientific">Halosimplex pelagicum</name>
    <dbReference type="NCBI Taxonomy" id="869886"/>
    <lineage>
        <taxon>Archaea</taxon>
        <taxon>Methanobacteriati</taxon>
        <taxon>Methanobacteriota</taxon>
        <taxon>Stenosarchaea group</taxon>
        <taxon>Halobacteria</taxon>
        <taxon>Halobacteriales</taxon>
        <taxon>Haloarculaceae</taxon>
        <taxon>Halosimplex</taxon>
    </lineage>
</organism>
<proteinExistence type="predicted"/>
<keyword evidence="2" id="KW-1185">Reference proteome</keyword>
<dbReference type="InterPro" id="IPR036397">
    <property type="entry name" value="RNaseH_sf"/>
</dbReference>
<evidence type="ECO:0000313" key="2">
    <source>
        <dbReference type="Proteomes" id="UP000509346"/>
    </source>
</evidence>
<dbReference type="SUPFAM" id="SSF53098">
    <property type="entry name" value="Ribonuclease H-like"/>
    <property type="match status" value="1"/>
</dbReference>